<accession>A0A1D2AF84</accession>
<organism evidence="2">
    <name type="scientific">Auxenochlorella protothecoides</name>
    <name type="common">Green microalga</name>
    <name type="synonym">Chlorella protothecoides</name>
    <dbReference type="NCBI Taxonomy" id="3075"/>
    <lineage>
        <taxon>Eukaryota</taxon>
        <taxon>Viridiplantae</taxon>
        <taxon>Chlorophyta</taxon>
        <taxon>core chlorophytes</taxon>
        <taxon>Trebouxiophyceae</taxon>
        <taxon>Chlorellales</taxon>
        <taxon>Chlorellaceae</taxon>
        <taxon>Auxenochlorella</taxon>
    </lineage>
</organism>
<dbReference type="AlphaFoldDB" id="A0A1D2AF84"/>
<evidence type="ECO:0000313" key="2">
    <source>
        <dbReference type="EMBL" id="JAT77603.1"/>
    </source>
</evidence>
<feature type="compositionally biased region" description="Basic and acidic residues" evidence="1">
    <location>
        <begin position="107"/>
        <end position="117"/>
    </location>
</feature>
<feature type="compositionally biased region" description="Basic and acidic residues" evidence="1">
    <location>
        <begin position="144"/>
        <end position="157"/>
    </location>
</feature>
<reference evidence="2" key="1">
    <citation type="submission" date="2015-08" db="EMBL/GenBank/DDBJ databases">
        <authorList>
            <person name="Babu N.S."/>
            <person name="Beckwith C.J."/>
            <person name="Beseler K.G."/>
            <person name="Brison A."/>
            <person name="Carone J.V."/>
            <person name="Caskin T.P."/>
            <person name="Diamond M."/>
            <person name="Durham M.E."/>
            <person name="Foxe J.M."/>
            <person name="Go M."/>
            <person name="Henderson B.A."/>
            <person name="Jones I.B."/>
            <person name="McGettigan J.A."/>
            <person name="Micheletti S.J."/>
            <person name="Nasrallah M.E."/>
            <person name="Ortiz D."/>
            <person name="Piller C.R."/>
            <person name="Privatt S.R."/>
            <person name="Schneider S.L."/>
            <person name="Sharp S."/>
            <person name="Smith T.C."/>
            <person name="Stanton J.D."/>
            <person name="Ullery H.E."/>
            <person name="Wilson R.J."/>
            <person name="Serrano M.G."/>
            <person name="Buck G."/>
            <person name="Lee V."/>
            <person name="Wang Y."/>
            <person name="Carvalho R."/>
            <person name="Voegtly L."/>
            <person name="Shi R."/>
            <person name="Duckworth R."/>
            <person name="Johnson A."/>
            <person name="Loviza R."/>
            <person name="Walstead R."/>
            <person name="Shah Z."/>
            <person name="Kiflezghi M."/>
            <person name="Wade K."/>
            <person name="Ball S.L."/>
            <person name="Bradley K.W."/>
            <person name="Asai D.J."/>
            <person name="Bowman C.A."/>
            <person name="Russell D.A."/>
            <person name="Pope W.H."/>
            <person name="Jacobs-Sera D."/>
            <person name="Hendrix R.W."/>
            <person name="Hatfull G.F."/>
        </authorList>
    </citation>
    <scope>NUCLEOTIDE SEQUENCE</scope>
</reference>
<protein>
    <submittedName>
        <fullName evidence="2">Uncharacterized protein</fullName>
    </submittedName>
</protein>
<feature type="region of interest" description="Disordered" evidence="1">
    <location>
        <begin position="1"/>
        <end position="169"/>
    </location>
</feature>
<sequence length="169" mass="17642">MSFTFTSMPLHVRPTSLHPGPTPCRLTTRGSAWHPCSPQSRPAAARPSPVCFGRKKTIEEINASEPTGVDPGGDIGRLAPKDEHGSEKSNSTTEKAGPSAGVPHQEGYTERTQRAVEENEVDAQELGFSAARSDAKFTTAASPGDHHSGATDGDKPVGGDGAQIAGDVE</sequence>
<evidence type="ECO:0000256" key="1">
    <source>
        <dbReference type="SAM" id="MobiDB-lite"/>
    </source>
</evidence>
<feature type="compositionally biased region" description="Low complexity" evidence="1">
    <location>
        <begin position="35"/>
        <end position="49"/>
    </location>
</feature>
<proteinExistence type="predicted"/>
<gene>
    <name evidence="2" type="ORF">g.5527</name>
</gene>
<name>A0A1D2AF84_AUXPR</name>
<dbReference type="EMBL" id="GDKF01001019">
    <property type="protein sequence ID" value="JAT77603.1"/>
    <property type="molecule type" value="Transcribed_RNA"/>
</dbReference>